<dbReference type="PROSITE" id="PS50240">
    <property type="entry name" value="TRYPSIN_DOM"/>
    <property type="match status" value="2"/>
</dbReference>
<keyword evidence="1 5" id="KW-0645">Protease</keyword>
<dbReference type="GO" id="GO:0006508">
    <property type="term" value="P:proteolysis"/>
    <property type="evidence" value="ECO:0007669"/>
    <property type="project" value="UniProtKB-KW"/>
</dbReference>
<feature type="chain" id="PRO_5035145297" evidence="7">
    <location>
        <begin position="21"/>
        <end position="597"/>
    </location>
</feature>
<dbReference type="InterPro" id="IPR033116">
    <property type="entry name" value="TRYPSIN_SER"/>
</dbReference>
<dbReference type="InterPro" id="IPR018114">
    <property type="entry name" value="TRYPSIN_HIS"/>
</dbReference>
<evidence type="ECO:0000259" key="8">
    <source>
        <dbReference type="PROSITE" id="PS50240"/>
    </source>
</evidence>
<dbReference type="SMART" id="SM00020">
    <property type="entry name" value="Tryp_SPc"/>
    <property type="match status" value="2"/>
</dbReference>
<dbReference type="InterPro" id="IPR009003">
    <property type="entry name" value="Peptidase_S1_PA"/>
</dbReference>
<evidence type="ECO:0000256" key="1">
    <source>
        <dbReference type="ARBA" id="ARBA00022670"/>
    </source>
</evidence>
<dbReference type="InterPro" id="IPR001314">
    <property type="entry name" value="Peptidase_S1A"/>
</dbReference>
<name>A0A8J6KZL6_MICOH</name>
<dbReference type="PRINTS" id="PR00722">
    <property type="entry name" value="CHYMOTRYPSIN"/>
</dbReference>
<dbReference type="SUPFAM" id="SSF50494">
    <property type="entry name" value="Trypsin-like serine proteases"/>
    <property type="match status" value="2"/>
</dbReference>
<feature type="signal peptide" evidence="7">
    <location>
        <begin position="1"/>
        <end position="20"/>
    </location>
</feature>
<dbReference type="FunFam" id="2.40.10.10:FF:000039">
    <property type="entry name" value="Brain-specific serine protease 4"/>
    <property type="match status" value="1"/>
</dbReference>
<organism evidence="9 10">
    <name type="scientific">Microtus ochrogaster</name>
    <name type="common">Prairie vole</name>
    <dbReference type="NCBI Taxonomy" id="79684"/>
    <lineage>
        <taxon>Eukaryota</taxon>
        <taxon>Metazoa</taxon>
        <taxon>Chordata</taxon>
        <taxon>Craniata</taxon>
        <taxon>Vertebrata</taxon>
        <taxon>Euteleostomi</taxon>
        <taxon>Mammalia</taxon>
        <taxon>Eutheria</taxon>
        <taxon>Euarchontoglires</taxon>
        <taxon>Glires</taxon>
        <taxon>Rodentia</taxon>
        <taxon>Myomorpha</taxon>
        <taxon>Muroidea</taxon>
        <taxon>Cricetidae</taxon>
        <taxon>Arvicolinae</taxon>
        <taxon>Microtus</taxon>
    </lineage>
</organism>
<reference evidence="9" key="1">
    <citation type="submission" date="2020-03" db="EMBL/GenBank/DDBJ databases">
        <title>Studies in the Genomics of Life Span.</title>
        <authorList>
            <person name="Glass D."/>
        </authorList>
    </citation>
    <scope>NUCLEOTIDE SEQUENCE</scope>
    <source>
        <strain evidence="9">LTLLF</strain>
        <tissue evidence="9">Muscle</tissue>
    </source>
</reference>
<proteinExistence type="predicted"/>
<dbReference type="PROSITE" id="PS00135">
    <property type="entry name" value="TRYPSIN_SER"/>
    <property type="match status" value="2"/>
</dbReference>
<dbReference type="AlphaFoldDB" id="A0A8J6KZL6"/>
<dbReference type="PANTHER" id="PTHR24253">
    <property type="entry name" value="TRANSMEMBRANE PROTEASE SERINE"/>
    <property type="match status" value="1"/>
</dbReference>
<dbReference type="Proteomes" id="UP000710432">
    <property type="component" value="Unassembled WGS sequence"/>
</dbReference>
<evidence type="ECO:0000313" key="9">
    <source>
        <dbReference type="EMBL" id="KAH0520735.1"/>
    </source>
</evidence>
<evidence type="ECO:0000256" key="7">
    <source>
        <dbReference type="SAM" id="SignalP"/>
    </source>
</evidence>
<dbReference type="PROSITE" id="PS00134">
    <property type="entry name" value="TRYPSIN_HIS"/>
    <property type="match status" value="2"/>
</dbReference>
<dbReference type="GO" id="GO:0004252">
    <property type="term" value="F:serine-type endopeptidase activity"/>
    <property type="evidence" value="ECO:0007669"/>
    <property type="project" value="InterPro"/>
</dbReference>
<evidence type="ECO:0000256" key="4">
    <source>
        <dbReference type="ARBA" id="ARBA00023157"/>
    </source>
</evidence>
<gene>
    <name evidence="9" type="ORF">LTLLF_204920</name>
</gene>
<keyword evidence="5" id="KW-0720">Serine protease</keyword>
<evidence type="ECO:0000313" key="10">
    <source>
        <dbReference type="Proteomes" id="UP000710432"/>
    </source>
</evidence>
<sequence length="597" mass="64763">MGVQGPMPLLLVLLVCVALGKPVPCGRRNYIKPLIVGGIESVQGRWPWQASLRLKKSHHCGGSLLSHRWVLSAAHCFRKYLDPGKWTVQLGQLTSKPSFWNRKAHSGRYRVKDIIVNSEDTMRFHDLALLRLASSVTYNKYIQPICVLPSTFMFEQQPDCWVTGWGVLQENKKPLPPPYHLREVQVSILSDSRCRELFSSPSLHPFISSDVFCAGAEDGSADTCSGDSGGPLVCSMDGLWYQIGIVSWGVGCGRPNLPGLYTNVSQHYGWIQTMMVLNSAVRSALIPNLLPCLLPPTGARMQRCAGKEASVASLPQLGPIPLPTTTSKAPRPSQPSLPTCPVAACGQPRMSSRIVGGRDARDGEWPWQTSIQHRGAHVCGGSLIAPQWVLTAAHCFSRGTLPSEYSVLLGVLSLGVTSSRELLVPVLRVLLPPDYSEDEARGDLALLQLRHPVSLSAQIQPVCLPAPGSHPPPGAPCWVTGWGSLHPGVPLPEGRPLQGVRVPLLDSRSCDRLYHVGANVPQGERIVLPGNLCAGYRRGHKDACQGDSGGPLTCMESGRWVLVGVVSWGKGCALPNRPGVYTNVAKYSPWIRAHMSL</sequence>
<dbReference type="InterPro" id="IPR043504">
    <property type="entry name" value="Peptidase_S1_PA_chymotrypsin"/>
</dbReference>
<dbReference type="FunFam" id="2.40.10.10:FF:000024">
    <property type="entry name" value="Serine protease 53"/>
    <property type="match status" value="1"/>
</dbReference>
<feature type="region of interest" description="Disordered" evidence="6">
    <location>
        <begin position="316"/>
        <end position="340"/>
    </location>
</feature>
<dbReference type="Gene3D" id="2.40.10.10">
    <property type="entry name" value="Trypsin-like serine proteases"/>
    <property type="match status" value="2"/>
</dbReference>
<feature type="domain" description="Peptidase S1" evidence="8">
    <location>
        <begin position="35"/>
        <end position="276"/>
    </location>
</feature>
<evidence type="ECO:0000256" key="6">
    <source>
        <dbReference type="SAM" id="MobiDB-lite"/>
    </source>
</evidence>
<accession>A0A8J6KZL6</accession>
<dbReference type="PANTHER" id="PTHR24253:SF58">
    <property type="entry name" value="SERINE PROTEASE 33"/>
    <property type="match status" value="1"/>
</dbReference>
<comment type="caution">
    <text evidence="9">The sequence shown here is derived from an EMBL/GenBank/DDBJ whole genome shotgun (WGS) entry which is preliminary data.</text>
</comment>
<dbReference type="Pfam" id="PF00089">
    <property type="entry name" value="Trypsin"/>
    <property type="match status" value="2"/>
</dbReference>
<protein>
    <submittedName>
        <fullName evidence="9">Serine protease 41</fullName>
    </submittedName>
</protein>
<dbReference type="InterPro" id="IPR001254">
    <property type="entry name" value="Trypsin_dom"/>
</dbReference>
<dbReference type="EMBL" id="JAATJU010000500">
    <property type="protein sequence ID" value="KAH0520735.1"/>
    <property type="molecule type" value="Genomic_DNA"/>
</dbReference>
<dbReference type="CDD" id="cd00190">
    <property type="entry name" value="Tryp_SPc"/>
    <property type="match status" value="2"/>
</dbReference>
<keyword evidence="4" id="KW-1015">Disulfide bond</keyword>
<keyword evidence="3 5" id="KW-0378">Hydrolase</keyword>
<evidence type="ECO:0000256" key="5">
    <source>
        <dbReference type="RuleBase" id="RU363034"/>
    </source>
</evidence>
<feature type="domain" description="Peptidase S1" evidence="8">
    <location>
        <begin position="354"/>
        <end position="596"/>
    </location>
</feature>
<evidence type="ECO:0000256" key="3">
    <source>
        <dbReference type="ARBA" id="ARBA00022801"/>
    </source>
</evidence>
<keyword evidence="2 7" id="KW-0732">Signal</keyword>
<evidence type="ECO:0000256" key="2">
    <source>
        <dbReference type="ARBA" id="ARBA00022729"/>
    </source>
</evidence>